<gene>
    <name evidence="2" type="ORF">SAMN02745129_0765</name>
</gene>
<dbReference type="EMBL" id="FQXG01000001">
    <property type="protein sequence ID" value="SHG80366.1"/>
    <property type="molecule type" value="Genomic_DNA"/>
</dbReference>
<dbReference type="Proteomes" id="UP000184268">
    <property type="component" value="Unassembled WGS sequence"/>
</dbReference>
<dbReference type="STRING" id="299255.SAMN02745129_0765"/>
<name>A0A1M5MT00_9GAMM</name>
<evidence type="ECO:0000313" key="2">
    <source>
        <dbReference type="EMBL" id="SHG80366.1"/>
    </source>
</evidence>
<proteinExistence type="predicted"/>
<protein>
    <recommendedName>
        <fullName evidence="4">Cobalt transporter</fullName>
    </recommendedName>
</protein>
<dbReference type="AlphaFoldDB" id="A0A1M5MT00"/>
<organism evidence="2 3">
    <name type="scientific">Ferrimonas marina</name>
    <dbReference type="NCBI Taxonomy" id="299255"/>
    <lineage>
        <taxon>Bacteria</taxon>
        <taxon>Pseudomonadati</taxon>
        <taxon>Pseudomonadota</taxon>
        <taxon>Gammaproteobacteria</taxon>
        <taxon>Alteromonadales</taxon>
        <taxon>Ferrimonadaceae</taxon>
        <taxon>Ferrimonas</taxon>
    </lineage>
</organism>
<reference evidence="2 3" key="1">
    <citation type="submission" date="2016-11" db="EMBL/GenBank/DDBJ databases">
        <authorList>
            <person name="Jaros S."/>
            <person name="Januszkiewicz K."/>
            <person name="Wedrychowicz H."/>
        </authorList>
    </citation>
    <scope>NUCLEOTIDE SEQUENCE [LARGE SCALE GENOMIC DNA]</scope>
    <source>
        <strain evidence="2 3">DSM 16917</strain>
    </source>
</reference>
<feature type="signal peptide" evidence="1">
    <location>
        <begin position="1"/>
        <end position="24"/>
    </location>
</feature>
<accession>A0A1M5MT00</accession>
<sequence length="113" mass="12567">MNPTRGLALLLVLWTCLISQTAQTIALEEYLHGLGFEFGNHHHDHHGHDLHSHADNACLPGLLVDYSRDSTLSFAFVLPMQRPMAVVYRPVVAPLHRIPALEPSSRGPPRFTA</sequence>
<evidence type="ECO:0000313" key="3">
    <source>
        <dbReference type="Proteomes" id="UP000184268"/>
    </source>
</evidence>
<evidence type="ECO:0000256" key="1">
    <source>
        <dbReference type="SAM" id="SignalP"/>
    </source>
</evidence>
<feature type="chain" id="PRO_5012793445" description="Cobalt transporter" evidence="1">
    <location>
        <begin position="25"/>
        <end position="113"/>
    </location>
</feature>
<keyword evidence="1" id="KW-0732">Signal</keyword>
<keyword evidence="3" id="KW-1185">Reference proteome</keyword>
<evidence type="ECO:0008006" key="4">
    <source>
        <dbReference type="Google" id="ProtNLM"/>
    </source>
</evidence>